<dbReference type="Proteomes" id="UP000291343">
    <property type="component" value="Unassembled WGS sequence"/>
</dbReference>
<sequence>MGKSLCGKLGASTEHCEDNLQSIIVALIFIGSQILNGLGCSTYWSLGFTYLDDNVRKDKVALLIGKGSRFPWVRPKPKVKVRGLAKPNRTG</sequence>
<keyword evidence="2" id="KW-1185">Reference proteome</keyword>
<evidence type="ECO:0000313" key="2">
    <source>
        <dbReference type="Proteomes" id="UP000291343"/>
    </source>
</evidence>
<reference evidence="1 2" key="1">
    <citation type="journal article" date="2017" name="Gigascience">
        <title>Genome sequence of the small brown planthopper, Laodelphax striatellus.</title>
        <authorList>
            <person name="Zhu J."/>
            <person name="Jiang F."/>
            <person name="Wang X."/>
            <person name="Yang P."/>
            <person name="Bao Y."/>
            <person name="Zhao W."/>
            <person name="Wang W."/>
            <person name="Lu H."/>
            <person name="Wang Q."/>
            <person name="Cui N."/>
            <person name="Li J."/>
            <person name="Chen X."/>
            <person name="Luo L."/>
            <person name="Yu J."/>
            <person name="Kang L."/>
            <person name="Cui F."/>
        </authorList>
    </citation>
    <scope>NUCLEOTIDE SEQUENCE [LARGE SCALE GENOMIC DNA]</scope>
    <source>
        <strain evidence="1">Lst14</strain>
    </source>
</reference>
<dbReference type="GO" id="GO:0055085">
    <property type="term" value="P:transmembrane transport"/>
    <property type="evidence" value="ECO:0007669"/>
    <property type="project" value="InterPro"/>
</dbReference>
<dbReference type="Pfam" id="PF03137">
    <property type="entry name" value="OATP"/>
    <property type="match status" value="1"/>
</dbReference>
<dbReference type="InParanoid" id="A0A482WGL5"/>
<organism evidence="1 2">
    <name type="scientific">Laodelphax striatellus</name>
    <name type="common">Small brown planthopper</name>
    <name type="synonym">Delphax striatella</name>
    <dbReference type="NCBI Taxonomy" id="195883"/>
    <lineage>
        <taxon>Eukaryota</taxon>
        <taxon>Metazoa</taxon>
        <taxon>Ecdysozoa</taxon>
        <taxon>Arthropoda</taxon>
        <taxon>Hexapoda</taxon>
        <taxon>Insecta</taxon>
        <taxon>Pterygota</taxon>
        <taxon>Neoptera</taxon>
        <taxon>Paraneoptera</taxon>
        <taxon>Hemiptera</taxon>
        <taxon>Auchenorrhyncha</taxon>
        <taxon>Fulgoroidea</taxon>
        <taxon>Delphacidae</taxon>
        <taxon>Criomorphinae</taxon>
        <taxon>Laodelphax</taxon>
    </lineage>
</organism>
<dbReference type="AlphaFoldDB" id="A0A482WGL5"/>
<evidence type="ECO:0000313" key="1">
    <source>
        <dbReference type="EMBL" id="RZF32675.1"/>
    </source>
</evidence>
<dbReference type="EMBL" id="QKKF02036132">
    <property type="protein sequence ID" value="RZF32675.1"/>
    <property type="molecule type" value="Genomic_DNA"/>
</dbReference>
<dbReference type="SMR" id="A0A482WGL5"/>
<dbReference type="GO" id="GO:0016020">
    <property type="term" value="C:membrane"/>
    <property type="evidence" value="ECO:0007669"/>
    <property type="project" value="InterPro"/>
</dbReference>
<dbReference type="OrthoDB" id="5062115at2759"/>
<name>A0A482WGL5_LAOST</name>
<dbReference type="InterPro" id="IPR004156">
    <property type="entry name" value="OATP"/>
</dbReference>
<proteinExistence type="predicted"/>
<protein>
    <submittedName>
        <fullName evidence="1">Uncharacterized protein</fullName>
    </submittedName>
</protein>
<gene>
    <name evidence="1" type="ORF">LSTR_LSTR004103</name>
</gene>
<comment type="caution">
    <text evidence="1">The sequence shown here is derived from an EMBL/GenBank/DDBJ whole genome shotgun (WGS) entry which is preliminary data.</text>
</comment>
<accession>A0A482WGL5</accession>